<evidence type="ECO:0000256" key="1">
    <source>
        <dbReference type="SAM" id="MobiDB-lite"/>
    </source>
</evidence>
<feature type="compositionally biased region" description="Basic and acidic residues" evidence="1">
    <location>
        <begin position="50"/>
        <end position="72"/>
    </location>
</feature>
<feature type="region of interest" description="Disordered" evidence="1">
    <location>
        <begin position="43"/>
        <end position="116"/>
    </location>
</feature>
<gene>
    <name evidence="2" type="ORF">EDF64_107152</name>
</gene>
<accession>A0A4R6DHC9</accession>
<dbReference type="EMBL" id="SNVW01000007">
    <property type="protein sequence ID" value="TDN43724.1"/>
    <property type="molecule type" value="Genomic_DNA"/>
</dbReference>
<dbReference type="STRING" id="2035.RU06_12380"/>
<dbReference type="Proteomes" id="UP000295764">
    <property type="component" value="Unassembled WGS sequence"/>
</dbReference>
<name>A0A4R6DHC9_9MICO</name>
<evidence type="ECO:0000313" key="3">
    <source>
        <dbReference type="Proteomes" id="UP000295764"/>
    </source>
</evidence>
<feature type="region of interest" description="Disordered" evidence="1">
    <location>
        <begin position="182"/>
        <end position="204"/>
    </location>
</feature>
<proteinExistence type="predicted"/>
<feature type="compositionally biased region" description="Basic and acidic residues" evidence="1">
    <location>
        <begin position="80"/>
        <end position="98"/>
    </location>
</feature>
<protein>
    <submittedName>
        <fullName evidence="2">Uncharacterized protein</fullName>
    </submittedName>
</protein>
<sequence>MEHGAGRNTVGWSTVSVGAATVVGMERSENLAAAAARHAARIAEEGGDDAAARERAESVRRRADGLTDRFDTVEGTSTESDARDADRRRAAEADRAASRTEGSLSDWHRMGTRRGVTPDDQVRTAWTVTGVPEPGEARALANVLLSTAGHAGRVADAARRNPRLAGAAGAAARRTVRRYADHGAEMSSLGDVLAEPPRDESDDA</sequence>
<organism evidence="2 3">
    <name type="scientific">Curtobacterium flaccumfaciens</name>
    <dbReference type="NCBI Taxonomy" id="2035"/>
    <lineage>
        <taxon>Bacteria</taxon>
        <taxon>Bacillati</taxon>
        <taxon>Actinomycetota</taxon>
        <taxon>Actinomycetes</taxon>
        <taxon>Micrococcales</taxon>
        <taxon>Microbacteriaceae</taxon>
        <taxon>Curtobacterium</taxon>
    </lineage>
</organism>
<comment type="caution">
    <text evidence="2">The sequence shown here is derived from an EMBL/GenBank/DDBJ whole genome shotgun (WGS) entry which is preliminary data.</text>
</comment>
<dbReference type="AlphaFoldDB" id="A0A4R6DHC9"/>
<reference evidence="2 3" key="1">
    <citation type="submission" date="2019-03" db="EMBL/GenBank/DDBJ databases">
        <title>Genomic analyses of the natural microbiome of Caenorhabditis elegans.</title>
        <authorList>
            <person name="Samuel B."/>
        </authorList>
    </citation>
    <scope>NUCLEOTIDE SEQUENCE [LARGE SCALE GENOMIC DNA]</scope>
    <source>
        <strain evidence="2 3">JUb65</strain>
    </source>
</reference>
<evidence type="ECO:0000313" key="2">
    <source>
        <dbReference type="EMBL" id="TDN43724.1"/>
    </source>
</evidence>